<accession>A0A0R2NFY8</accession>
<dbReference type="GO" id="GO:0005886">
    <property type="term" value="C:plasma membrane"/>
    <property type="evidence" value="ECO:0007669"/>
    <property type="project" value="UniProtKB-SubCell"/>
</dbReference>
<keyword evidence="5 9" id="KW-0812">Transmembrane</keyword>
<dbReference type="EMBL" id="AYGX02000161">
    <property type="protein sequence ID" value="KRO24735.1"/>
    <property type="molecule type" value="Genomic_DNA"/>
</dbReference>
<evidence type="ECO:0000256" key="8">
    <source>
        <dbReference type="PIRNR" id="PIRNR006351"/>
    </source>
</evidence>
<organism evidence="11 12">
    <name type="scientific">Lactiplantibacillus fabifermentans DSM 21115</name>
    <dbReference type="NCBI Taxonomy" id="1413187"/>
    <lineage>
        <taxon>Bacteria</taxon>
        <taxon>Bacillati</taxon>
        <taxon>Bacillota</taxon>
        <taxon>Bacilli</taxon>
        <taxon>Lactobacillales</taxon>
        <taxon>Lactobacillaceae</taxon>
        <taxon>Lactiplantibacillus</taxon>
    </lineage>
</organism>
<evidence type="ECO:0000313" key="12">
    <source>
        <dbReference type="Proteomes" id="UP000050920"/>
    </source>
</evidence>
<feature type="transmembrane region" description="Helical" evidence="9">
    <location>
        <begin position="372"/>
        <end position="390"/>
    </location>
</feature>
<feature type="transmembrane region" description="Helical" evidence="9">
    <location>
        <begin position="345"/>
        <end position="365"/>
    </location>
</feature>
<reference evidence="11 12" key="1">
    <citation type="journal article" date="2015" name="Genome Announc.">
        <title>Expanding the biotechnology potential of lactobacilli through comparative genomics of 213 strains and associated genera.</title>
        <authorList>
            <person name="Sun Z."/>
            <person name="Harris H.M."/>
            <person name="McCann A."/>
            <person name="Guo C."/>
            <person name="Argimon S."/>
            <person name="Zhang W."/>
            <person name="Yang X."/>
            <person name="Jeffery I.B."/>
            <person name="Cooney J.C."/>
            <person name="Kagawa T.F."/>
            <person name="Liu W."/>
            <person name="Song Y."/>
            <person name="Salvetti E."/>
            <person name="Wrobel A."/>
            <person name="Rasinkangas P."/>
            <person name="Parkhill J."/>
            <person name="Rea M.C."/>
            <person name="O'Sullivan O."/>
            <person name="Ritari J."/>
            <person name="Douillard F.P."/>
            <person name="Paul Ross R."/>
            <person name="Yang R."/>
            <person name="Briner A.E."/>
            <person name="Felis G.E."/>
            <person name="de Vos W.M."/>
            <person name="Barrangou R."/>
            <person name="Klaenhammer T.R."/>
            <person name="Caufield P.W."/>
            <person name="Cui Y."/>
            <person name="Zhang H."/>
            <person name="O'Toole P.W."/>
        </authorList>
    </citation>
    <scope>NUCLEOTIDE SEQUENCE [LARGE SCALE GENOMIC DNA]</scope>
    <source>
        <strain evidence="11 12">DSM 21115</strain>
    </source>
</reference>
<gene>
    <name evidence="11" type="ORF">DY78_GL001585</name>
</gene>
<dbReference type="PROSITE" id="PS51105">
    <property type="entry name" value="PTS_EIIC_TYPE_3"/>
    <property type="match status" value="1"/>
</dbReference>
<evidence type="ECO:0000259" key="10">
    <source>
        <dbReference type="PROSITE" id="PS51105"/>
    </source>
</evidence>
<name>A0A0R2NFY8_9LACO</name>
<keyword evidence="6 9" id="KW-1133">Transmembrane helix</keyword>
<dbReference type="PANTHER" id="PTHR33989">
    <property type="match status" value="1"/>
</dbReference>
<dbReference type="NCBIfam" id="TIGR00410">
    <property type="entry name" value="lacE"/>
    <property type="match status" value="1"/>
</dbReference>
<evidence type="ECO:0000256" key="1">
    <source>
        <dbReference type="ARBA" id="ARBA00004651"/>
    </source>
</evidence>
<dbReference type="PIRSF" id="PIRSF006351">
    <property type="entry name" value="PTS_EIIC-Cellobiose"/>
    <property type="match status" value="1"/>
</dbReference>
<evidence type="ECO:0000256" key="2">
    <source>
        <dbReference type="ARBA" id="ARBA00022448"/>
    </source>
</evidence>
<dbReference type="GO" id="GO:0009401">
    <property type="term" value="P:phosphoenolpyruvate-dependent sugar phosphotransferase system"/>
    <property type="evidence" value="ECO:0007669"/>
    <property type="project" value="InterPro"/>
</dbReference>
<feature type="transmembrane region" description="Helical" evidence="9">
    <location>
        <begin position="143"/>
        <end position="160"/>
    </location>
</feature>
<comment type="caution">
    <text evidence="11">The sequence shown here is derived from an EMBL/GenBank/DDBJ whole genome shotgun (WGS) entry which is preliminary data.</text>
</comment>
<evidence type="ECO:0000256" key="3">
    <source>
        <dbReference type="ARBA" id="ARBA00022475"/>
    </source>
</evidence>
<feature type="transmembrane region" description="Helical" evidence="9">
    <location>
        <begin position="250"/>
        <end position="268"/>
    </location>
</feature>
<feature type="transmembrane region" description="Helical" evidence="9">
    <location>
        <begin position="181"/>
        <end position="201"/>
    </location>
</feature>
<dbReference type="GO" id="GO:1901264">
    <property type="term" value="P:carbohydrate derivative transport"/>
    <property type="evidence" value="ECO:0007669"/>
    <property type="project" value="TreeGrafter"/>
</dbReference>
<evidence type="ECO:0000256" key="4">
    <source>
        <dbReference type="ARBA" id="ARBA00022597"/>
    </source>
</evidence>
<evidence type="ECO:0000256" key="7">
    <source>
        <dbReference type="ARBA" id="ARBA00023136"/>
    </source>
</evidence>
<dbReference type="InterPro" id="IPR003352">
    <property type="entry name" value="PTS_EIIC"/>
</dbReference>
<dbReference type="PANTHER" id="PTHR33989:SF4">
    <property type="entry name" value="PTS SYSTEM N,N'-DIACETYLCHITOBIOSE-SPECIFIC EIIC COMPONENT"/>
    <property type="match status" value="1"/>
</dbReference>
<comment type="subcellular location">
    <subcellularLocation>
        <location evidence="1">Cell membrane</location>
        <topology evidence="1">Multi-pass membrane protein</topology>
    </subcellularLocation>
</comment>
<feature type="transmembrane region" description="Helical" evidence="9">
    <location>
        <begin position="320"/>
        <end position="339"/>
    </location>
</feature>
<dbReference type="Proteomes" id="UP000050920">
    <property type="component" value="Unassembled WGS sequence"/>
</dbReference>
<evidence type="ECO:0000256" key="9">
    <source>
        <dbReference type="SAM" id="Phobius"/>
    </source>
</evidence>
<evidence type="ECO:0000256" key="5">
    <source>
        <dbReference type="ARBA" id="ARBA00022692"/>
    </source>
</evidence>
<protein>
    <recommendedName>
        <fullName evidence="8">Permease IIC component</fullName>
    </recommendedName>
</protein>
<evidence type="ECO:0000256" key="6">
    <source>
        <dbReference type="ARBA" id="ARBA00022989"/>
    </source>
</evidence>
<dbReference type="AlphaFoldDB" id="A0A0R2NFY8"/>
<feature type="transmembrane region" description="Helical" evidence="9">
    <location>
        <begin position="34"/>
        <end position="54"/>
    </location>
</feature>
<proteinExistence type="predicted"/>
<sequence>MTVKKLGSGFQDKIASASQVIGNNRYLLSLRDGFMVAFPATMFGSIMVILQNLPTTFGFDKMVPKAFNTFLTDFFGPVSNATMSITAIFIVFGIAYQLAGHYGQQKIFAGAIALSSFIMLLPVGNDAKAGAFIPISKLGAQGMFVGIIVAIISTEIYCKISAANITIKMPSSVPPMIAESFVAIIPGAAPLLLFNIIRYGFTFTKWGNAVDFVYEILQQPLMGLGSTLPAVLIAVALTQIFWWFGIHGTLLVNSIIDPIMGALAIQNYEAYKAGATHLPHIINTTFMGVFVNQGMQLGCAIVFAFFLAKSVRMKKTMKMVFAPAIFNVSEPMTYGLPIVLNPVLFIPWVLAPLVSTTLSYVVIAMGLVPRPIGATVVWTTPVFLAGWLGTGSITGGILQLVDVVVMTLIWIPFLKAMDKEWLHEELEPTPDDLTE</sequence>
<keyword evidence="7 8" id="KW-0472">Membrane</keyword>
<feature type="transmembrane region" description="Helical" evidence="9">
    <location>
        <begin position="107"/>
        <end position="123"/>
    </location>
</feature>
<dbReference type="InterPro" id="IPR004796">
    <property type="entry name" value="PTS_IIC_cello"/>
</dbReference>
<dbReference type="InterPro" id="IPR051088">
    <property type="entry name" value="PTS_Sugar-EIIC/EIIB"/>
</dbReference>
<feature type="transmembrane region" description="Helical" evidence="9">
    <location>
        <begin position="221"/>
        <end position="243"/>
    </location>
</feature>
<feature type="transmembrane region" description="Helical" evidence="9">
    <location>
        <begin position="280"/>
        <end position="308"/>
    </location>
</feature>
<keyword evidence="3 8" id="KW-1003">Cell membrane</keyword>
<comment type="function">
    <text evidence="8">The phosphoenolpyruvate-dependent sugar phosphotransferase system (PTS), a major carbohydrate active -transport system, catalyzes the phosphorylation of incoming sugar substrates concomitant with their translocation across the cell membrane.</text>
</comment>
<dbReference type="Pfam" id="PF02378">
    <property type="entry name" value="PTS_EIIC"/>
    <property type="match status" value="1"/>
</dbReference>
<keyword evidence="4 8" id="KW-0762">Sugar transport</keyword>
<dbReference type="GO" id="GO:0008982">
    <property type="term" value="F:protein-N(PI)-phosphohistidine-sugar phosphotransferase activity"/>
    <property type="evidence" value="ECO:0007669"/>
    <property type="project" value="UniProtKB-UniRule"/>
</dbReference>
<keyword evidence="12" id="KW-1185">Reference proteome</keyword>
<dbReference type="InterPro" id="IPR004501">
    <property type="entry name" value="PTS_EIIC_3"/>
</dbReference>
<evidence type="ECO:0000313" key="11">
    <source>
        <dbReference type="EMBL" id="KRO24735.1"/>
    </source>
</evidence>
<keyword evidence="2 8" id="KW-0813">Transport</keyword>
<feature type="transmembrane region" description="Helical" evidence="9">
    <location>
        <begin position="74"/>
        <end position="95"/>
    </location>
</feature>
<feature type="domain" description="PTS EIIC type-3" evidence="10">
    <location>
        <begin position="10"/>
        <end position="413"/>
    </location>
</feature>